<evidence type="ECO:0000313" key="6">
    <source>
        <dbReference type="Proteomes" id="UP001162480"/>
    </source>
</evidence>
<dbReference type="GO" id="GO:0004197">
    <property type="term" value="F:cysteine-type endopeptidase activity"/>
    <property type="evidence" value="ECO:0007669"/>
    <property type="project" value="InterPro"/>
</dbReference>
<evidence type="ECO:0000259" key="3">
    <source>
        <dbReference type="PROSITE" id="PS50158"/>
    </source>
</evidence>
<organism evidence="5 6">
    <name type="scientific">Octopus vulgaris</name>
    <name type="common">Common octopus</name>
    <dbReference type="NCBI Taxonomy" id="6645"/>
    <lineage>
        <taxon>Eukaryota</taxon>
        <taxon>Metazoa</taxon>
        <taxon>Spiralia</taxon>
        <taxon>Lophotrochozoa</taxon>
        <taxon>Mollusca</taxon>
        <taxon>Cephalopoda</taxon>
        <taxon>Coleoidea</taxon>
        <taxon>Octopodiformes</taxon>
        <taxon>Octopoda</taxon>
        <taxon>Incirrata</taxon>
        <taxon>Octopodidae</taxon>
        <taxon>Octopus</taxon>
    </lineage>
</organism>
<dbReference type="InterPro" id="IPR001878">
    <property type="entry name" value="Znf_CCHC"/>
</dbReference>
<dbReference type="EMBL" id="OX597820">
    <property type="protein sequence ID" value="CAI9725199.1"/>
    <property type="molecule type" value="Genomic_DNA"/>
</dbReference>
<gene>
    <name evidence="5" type="ORF">OCTVUL_1B027276</name>
</gene>
<protein>
    <submittedName>
        <fullName evidence="5">Caspase-1-like isoform X2</fullName>
    </submittedName>
</protein>
<dbReference type="PROSITE" id="PS50158">
    <property type="entry name" value="ZF_CCHC"/>
    <property type="match status" value="1"/>
</dbReference>
<dbReference type="GO" id="GO:0006508">
    <property type="term" value="P:proteolysis"/>
    <property type="evidence" value="ECO:0007669"/>
    <property type="project" value="InterPro"/>
</dbReference>
<dbReference type="GO" id="GO:0008270">
    <property type="term" value="F:zinc ion binding"/>
    <property type="evidence" value="ECO:0007669"/>
    <property type="project" value="UniProtKB-KW"/>
</dbReference>
<dbReference type="SUPFAM" id="SSF52129">
    <property type="entry name" value="Caspase-like"/>
    <property type="match status" value="1"/>
</dbReference>
<dbReference type="InterPro" id="IPR015917">
    <property type="entry name" value="Pept_C14A"/>
</dbReference>
<evidence type="ECO:0000256" key="1">
    <source>
        <dbReference type="ARBA" id="ARBA00010134"/>
    </source>
</evidence>
<evidence type="ECO:0000256" key="2">
    <source>
        <dbReference type="PROSITE-ProRule" id="PRU00047"/>
    </source>
</evidence>
<name>A0AA36B062_OCTVU</name>
<dbReference type="InterPro" id="IPR029030">
    <property type="entry name" value="Caspase-like_dom_sf"/>
</dbReference>
<dbReference type="AlphaFoldDB" id="A0AA36B062"/>
<dbReference type="Proteomes" id="UP001162480">
    <property type="component" value="Chromosome 7"/>
</dbReference>
<feature type="domain" description="Caspase family p20" evidence="4">
    <location>
        <begin position="28"/>
        <end position="120"/>
    </location>
</feature>
<dbReference type="GO" id="GO:0003676">
    <property type="term" value="F:nucleic acid binding"/>
    <property type="evidence" value="ECO:0007669"/>
    <property type="project" value="InterPro"/>
</dbReference>
<sequence>MKYFAVYEMTQNKRRVAYIFKNKPFPKDEENIRNALKVLGFNETDIKVHTFEEMPMVSKEFNDDDIDCIFCVILKNVELDNEFTDVAEVHNLLSYLKTDKCPLLAGIPKLIFVEASRGNALDSANIKVQVKQTRPGTMQDALASALEFELYIKSSTGNFRVSCSSGFQAKRENIRETEGLGNSHGPCGKDKEMTGVCCWHCGRPGHKRQDCYSLKRENAEQ</sequence>
<dbReference type="PROSITE" id="PS50208">
    <property type="entry name" value="CASPASE_P20"/>
    <property type="match status" value="1"/>
</dbReference>
<dbReference type="InterPro" id="IPR011600">
    <property type="entry name" value="Pept_C14_caspase"/>
</dbReference>
<dbReference type="InterPro" id="IPR001309">
    <property type="entry name" value="Pept_C14_p20"/>
</dbReference>
<keyword evidence="2" id="KW-0863">Zinc-finger</keyword>
<comment type="similarity">
    <text evidence="1">Belongs to the peptidase C14A family.</text>
</comment>
<keyword evidence="2" id="KW-0479">Metal-binding</keyword>
<dbReference type="Pfam" id="PF00656">
    <property type="entry name" value="Peptidase_C14"/>
    <property type="match status" value="1"/>
</dbReference>
<dbReference type="Gene3D" id="3.40.50.1460">
    <property type="match status" value="1"/>
</dbReference>
<accession>A0AA36B062</accession>
<proteinExistence type="inferred from homology"/>
<keyword evidence="2" id="KW-0862">Zinc</keyword>
<reference evidence="5" key="1">
    <citation type="submission" date="2023-08" db="EMBL/GenBank/DDBJ databases">
        <authorList>
            <person name="Alioto T."/>
            <person name="Alioto T."/>
            <person name="Gomez Garrido J."/>
        </authorList>
    </citation>
    <scope>NUCLEOTIDE SEQUENCE</scope>
</reference>
<keyword evidence="6" id="KW-1185">Reference proteome</keyword>
<feature type="domain" description="CCHC-type" evidence="3">
    <location>
        <begin position="198"/>
        <end position="211"/>
    </location>
</feature>
<dbReference type="SMART" id="SM00115">
    <property type="entry name" value="CASc"/>
    <property type="match status" value="1"/>
</dbReference>
<evidence type="ECO:0000313" key="5">
    <source>
        <dbReference type="EMBL" id="CAI9725199.1"/>
    </source>
</evidence>
<evidence type="ECO:0000259" key="4">
    <source>
        <dbReference type="PROSITE" id="PS50208"/>
    </source>
</evidence>